<dbReference type="Proteomes" id="UP000051162">
    <property type="component" value="Unassembled WGS sequence"/>
</dbReference>
<dbReference type="SUPFAM" id="SSF55797">
    <property type="entry name" value="PR-1-like"/>
    <property type="match status" value="1"/>
</dbReference>
<evidence type="ECO:0000259" key="3">
    <source>
        <dbReference type="Pfam" id="PF00188"/>
    </source>
</evidence>
<keyword evidence="2" id="KW-0812">Transmembrane</keyword>
<dbReference type="Gene3D" id="3.40.33.10">
    <property type="entry name" value="CAP"/>
    <property type="match status" value="1"/>
</dbReference>
<sequence length="314" mass="34954">MVNLINHILYILHKEVLSMFNHRFSYWLAALILCVSLLGVTTTAQAKRHTRAATVYSAWTWRPKTKVKVKKGTLYTSIRLTKKKANLAKAKYRKLTYVTGKQYAVKKANGKHARYNYIRSTNGKVKGYVWSGYVHQLKRKATTKKRSTQVTKTRKSGNSTLKSSEPATPVLSTATYRSAFLQALNNERAKRNIPAVTEAAAYDAIAQHRSTQLLTNFAHGDDQSDFIADDLFTAAGVAGLRGECISMDYMDAADTNPSASVAKRDIHEYIYNDADSNWGHRDILLDAANTTIGIGATQRPSSEYVYGAIDMGSN</sequence>
<evidence type="ECO:0000313" key="5">
    <source>
        <dbReference type="Proteomes" id="UP000051162"/>
    </source>
</evidence>
<evidence type="ECO:0000256" key="1">
    <source>
        <dbReference type="SAM" id="MobiDB-lite"/>
    </source>
</evidence>
<dbReference type="PATRIC" id="fig|1423773.3.peg.71"/>
<proteinExistence type="predicted"/>
<dbReference type="InterPro" id="IPR014044">
    <property type="entry name" value="CAP_dom"/>
</dbReference>
<accession>A0A0R1K4D2</accession>
<feature type="compositionally biased region" description="Basic residues" evidence="1">
    <location>
        <begin position="141"/>
        <end position="155"/>
    </location>
</feature>
<keyword evidence="2" id="KW-1133">Transmembrane helix</keyword>
<keyword evidence="2" id="KW-0472">Membrane</keyword>
<dbReference type="AlphaFoldDB" id="A0A0R1K4D2"/>
<evidence type="ECO:0000313" key="4">
    <source>
        <dbReference type="EMBL" id="KRK78240.1"/>
    </source>
</evidence>
<dbReference type="InterPro" id="IPR035940">
    <property type="entry name" value="CAP_sf"/>
</dbReference>
<dbReference type="OrthoDB" id="2329850at2"/>
<protein>
    <recommendedName>
        <fullName evidence="3">SCP domain-containing protein</fullName>
    </recommendedName>
</protein>
<gene>
    <name evidence="4" type="ORF">FD30_GL000071</name>
</gene>
<name>A0A0R1K4D2_9LACO</name>
<feature type="transmembrane region" description="Helical" evidence="2">
    <location>
        <begin position="24"/>
        <end position="44"/>
    </location>
</feature>
<keyword evidence="5" id="KW-1185">Reference proteome</keyword>
<feature type="compositionally biased region" description="Polar residues" evidence="1">
    <location>
        <begin position="156"/>
        <end position="168"/>
    </location>
</feature>
<dbReference type="STRING" id="1423773.FD30_GL000071"/>
<dbReference type="Pfam" id="PF00188">
    <property type="entry name" value="CAP"/>
    <property type="match status" value="1"/>
</dbReference>
<comment type="caution">
    <text evidence="4">The sequence shown here is derived from an EMBL/GenBank/DDBJ whole genome shotgun (WGS) entry which is preliminary data.</text>
</comment>
<feature type="domain" description="SCP" evidence="3">
    <location>
        <begin position="181"/>
        <end position="304"/>
    </location>
</feature>
<reference evidence="4 5" key="1">
    <citation type="journal article" date="2015" name="Genome Announc.">
        <title>Expanding the biotechnology potential of lactobacilli through comparative genomics of 213 strains and associated genera.</title>
        <authorList>
            <person name="Sun Z."/>
            <person name="Harris H.M."/>
            <person name="McCann A."/>
            <person name="Guo C."/>
            <person name="Argimon S."/>
            <person name="Zhang W."/>
            <person name="Yang X."/>
            <person name="Jeffery I.B."/>
            <person name="Cooney J.C."/>
            <person name="Kagawa T.F."/>
            <person name="Liu W."/>
            <person name="Song Y."/>
            <person name="Salvetti E."/>
            <person name="Wrobel A."/>
            <person name="Rasinkangas P."/>
            <person name="Parkhill J."/>
            <person name="Rea M.C."/>
            <person name="O'Sullivan O."/>
            <person name="Ritari J."/>
            <person name="Douillard F.P."/>
            <person name="Paul Ross R."/>
            <person name="Yang R."/>
            <person name="Briner A.E."/>
            <person name="Felis G.E."/>
            <person name="de Vos W.M."/>
            <person name="Barrangou R."/>
            <person name="Klaenhammer T.R."/>
            <person name="Caufield P.W."/>
            <person name="Cui Y."/>
            <person name="Zhang H."/>
            <person name="O'Toole P.W."/>
        </authorList>
    </citation>
    <scope>NUCLEOTIDE SEQUENCE [LARGE SCALE GENOMIC DNA]</scope>
    <source>
        <strain evidence="4 5">DSM 19117</strain>
    </source>
</reference>
<evidence type="ECO:0000256" key="2">
    <source>
        <dbReference type="SAM" id="Phobius"/>
    </source>
</evidence>
<dbReference type="EMBL" id="AZDT01000001">
    <property type="protein sequence ID" value="KRK78240.1"/>
    <property type="molecule type" value="Genomic_DNA"/>
</dbReference>
<organism evidence="4 5">
    <name type="scientific">Levilactobacillus namurensis DSM 19117</name>
    <dbReference type="NCBI Taxonomy" id="1423773"/>
    <lineage>
        <taxon>Bacteria</taxon>
        <taxon>Bacillati</taxon>
        <taxon>Bacillota</taxon>
        <taxon>Bacilli</taxon>
        <taxon>Lactobacillales</taxon>
        <taxon>Lactobacillaceae</taxon>
        <taxon>Levilactobacillus</taxon>
    </lineage>
</organism>
<feature type="region of interest" description="Disordered" evidence="1">
    <location>
        <begin position="141"/>
        <end position="168"/>
    </location>
</feature>